<dbReference type="GO" id="GO:0022625">
    <property type="term" value="C:cytosolic large ribosomal subunit"/>
    <property type="evidence" value="ECO:0007669"/>
    <property type="project" value="TreeGrafter"/>
</dbReference>
<protein>
    <recommendedName>
        <fullName evidence="5">Large ribosomal subunit protein uL30-like ferredoxin-like fold domain-containing protein</fullName>
    </recommendedName>
</protein>
<dbReference type="CDD" id="cd01657">
    <property type="entry name" value="Ribosomal_L7_archeal_euk"/>
    <property type="match status" value="1"/>
</dbReference>
<feature type="region of interest" description="Disordered" evidence="4">
    <location>
        <begin position="1"/>
        <end position="24"/>
    </location>
</feature>
<dbReference type="GO" id="GO:0003735">
    <property type="term" value="F:structural constituent of ribosome"/>
    <property type="evidence" value="ECO:0007669"/>
    <property type="project" value="TreeGrafter"/>
</dbReference>
<evidence type="ECO:0000313" key="7">
    <source>
        <dbReference type="Proteomes" id="UP001150925"/>
    </source>
</evidence>
<evidence type="ECO:0000256" key="1">
    <source>
        <dbReference type="ARBA" id="ARBA00007594"/>
    </source>
</evidence>
<dbReference type="EMBL" id="JANBPY010001287">
    <property type="protein sequence ID" value="KAJ1960692.1"/>
    <property type="molecule type" value="Genomic_DNA"/>
</dbReference>
<keyword evidence="7" id="KW-1185">Reference proteome</keyword>
<dbReference type="PANTHER" id="PTHR11524">
    <property type="entry name" value="60S RIBOSOMAL PROTEIN L7"/>
    <property type="match status" value="1"/>
</dbReference>
<sequence>MVRTQRTHNKGQGRNRKARGPPGIRSFNRLENILAGGREADTARAIENRMARSIQKLELPQEHKLLFVIRVESYRFPPRTTAKILKLMRLHKVNTGVFIRLTPVTAAMLQYIRPYVVFGEPDLQSVRDLVFKRGFFLPTETSADAINLPLNNNKVVEDRLGEHNIICVEDIVHEIAALGPAFKEVCRCMAPFTLKPFKQPKLLSKIARHYTNKIGPSLELVNLSRYLSQMI</sequence>
<evidence type="ECO:0000259" key="5">
    <source>
        <dbReference type="Pfam" id="PF00327"/>
    </source>
</evidence>
<comment type="similarity">
    <text evidence="1">Belongs to the universal ribosomal protein uL30 family.</text>
</comment>
<evidence type="ECO:0000256" key="3">
    <source>
        <dbReference type="ARBA" id="ARBA00023274"/>
    </source>
</evidence>
<dbReference type="InterPro" id="IPR035808">
    <property type="entry name" value="Ribosomal_uL30_euk_arc"/>
</dbReference>
<dbReference type="Pfam" id="PF00327">
    <property type="entry name" value="Ribosomal_L30"/>
    <property type="match status" value="1"/>
</dbReference>
<proteinExistence type="inferred from homology"/>
<dbReference type="SUPFAM" id="SSF55129">
    <property type="entry name" value="Ribosomal protein L30p/L7e"/>
    <property type="match status" value="1"/>
</dbReference>
<dbReference type="PANTHER" id="PTHR11524:SF16">
    <property type="entry name" value="LARGE RIBOSOMAL SUBUNIT PROTEIN UL30"/>
    <property type="match status" value="1"/>
</dbReference>
<feature type="domain" description="Large ribosomal subunit protein uL30-like ferredoxin-like fold" evidence="5">
    <location>
        <begin position="66"/>
        <end position="116"/>
    </location>
</feature>
<reference evidence="6" key="1">
    <citation type="submission" date="2022-07" db="EMBL/GenBank/DDBJ databases">
        <title>Phylogenomic reconstructions and comparative analyses of Kickxellomycotina fungi.</title>
        <authorList>
            <person name="Reynolds N.K."/>
            <person name="Stajich J.E."/>
            <person name="Barry K."/>
            <person name="Grigoriev I.V."/>
            <person name="Crous P."/>
            <person name="Smith M.E."/>
        </authorList>
    </citation>
    <scope>NUCLEOTIDE SEQUENCE</scope>
    <source>
        <strain evidence="6">RSA 1196</strain>
    </source>
</reference>
<dbReference type="Gene3D" id="3.30.1390.20">
    <property type="entry name" value="Ribosomal protein L30, ferredoxin-like fold domain"/>
    <property type="match status" value="1"/>
</dbReference>
<dbReference type="OrthoDB" id="28644at2759"/>
<accession>A0A9W8ASW6</accession>
<name>A0A9W8ASW6_9FUNG</name>
<dbReference type="AlphaFoldDB" id="A0A9W8ASW6"/>
<organism evidence="6 7">
    <name type="scientific">Dispira parvispora</name>
    <dbReference type="NCBI Taxonomy" id="1520584"/>
    <lineage>
        <taxon>Eukaryota</taxon>
        <taxon>Fungi</taxon>
        <taxon>Fungi incertae sedis</taxon>
        <taxon>Zoopagomycota</taxon>
        <taxon>Kickxellomycotina</taxon>
        <taxon>Dimargaritomycetes</taxon>
        <taxon>Dimargaritales</taxon>
        <taxon>Dimargaritaceae</taxon>
        <taxon>Dispira</taxon>
    </lineage>
</organism>
<keyword evidence="2" id="KW-0689">Ribosomal protein</keyword>
<keyword evidence="3" id="KW-0687">Ribonucleoprotein</keyword>
<dbReference type="GO" id="GO:0003723">
    <property type="term" value="F:RNA binding"/>
    <property type="evidence" value="ECO:0007669"/>
    <property type="project" value="TreeGrafter"/>
</dbReference>
<gene>
    <name evidence="6" type="ORF">IWQ62_004131</name>
</gene>
<comment type="caution">
    <text evidence="6">The sequence shown here is derived from an EMBL/GenBank/DDBJ whole genome shotgun (WGS) entry which is preliminary data.</text>
</comment>
<dbReference type="InterPro" id="IPR039699">
    <property type="entry name" value="Ribosomal_uL30"/>
</dbReference>
<evidence type="ECO:0000313" key="6">
    <source>
        <dbReference type="EMBL" id="KAJ1960692.1"/>
    </source>
</evidence>
<evidence type="ECO:0000256" key="2">
    <source>
        <dbReference type="ARBA" id="ARBA00022980"/>
    </source>
</evidence>
<dbReference type="InterPro" id="IPR016082">
    <property type="entry name" value="Ribosomal_uL30_ferredoxin-like"/>
</dbReference>
<dbReference type="Proteomes" id="UP001150925">
    <property type="component" value="Unassembled WGS sequence"/>
</dbReference>
<dbReference type="GO" id="GO:0000463">
    <property type="term" value="P:maturation of LSU-rRNA from tricistronic rRNA transcript (SSU-rRNA, 5.8S rRNA, LSU-rRNA)"/>
    <property type="evidence" value="ECO:0007669"/>
    <property type="project" value="TreeGrafter"/>
</dbReference>
<dbReference type="InterPro" id="IPR036919">
    <property type="entry name" value="Ribo_uL30_ferredoxin-like_sf"/>
</dbReference>
<evidence type="ECO:0000256" key="4">
    <source>
        <dbReference type="SAM" id="MobiDB-lite"/>
    </source>
</evidence>
<feature type="compositionally biased region" description="Basic residues" evidence="4">
    <location>
        <begin position="1"/>
        <end position="19"/>
    </location>
</feature>